<dbReference type="EMBL" id="KM982402">
    <property type="protein sequence ID" value="AKI80620.1"/>
    <property type="molecule type" value="Genomic_DNA"/>
</dbReference>
<sequence>MVLSDFIRFQGTELKFPTIVGQKDPNHKTFLYDDKKKHPTQYVDNSEALFLIKRARDSFLSHKKIKDKNIKQNYLNIGVSSKWKINRHFYLSNDGNFYCLYLNMSYGDGFAYYLFGIIEKISGKYLFIVNKFHSNIIECCYVKHHMFNYYPSDKYMCLLYVFRPPIMISFDTKEKLDNCHKPFDIIDSLEDYFLTFYSELSEL</sequence>
<dbReference type="Proteomes" id="UP000240461">
    <property type="component" value="Segment"/>
</dbReference>
<organism evidence="1 2">
    <name type="scientific">Acanthamoeba polyphaga mimivirus Kroon</name>
    <dbReference type="NCBI Taxonomy" id="3069720"/>
    <lineage>
        <taxon>Viruses</taxon>
        <taxon>Varidnaviria</taxon>
        <taxon>Bamfordvirae</taxon>
        <taxon>Nucleocytoviricota</taxon>
        <taxon>Megaviricetes</taxon>
        <taxon>Imitervirales</taxon>
        <taxon>Mimiviridae</taxon>
        <taxon>Megamimivirinae</taxon>
        <taxon>Mimivirus</taxon>
        <taxon>Mimivirus lagoaense</taxon>
    </lineage>
</organism>
<accession>A0A0G2Y480</accession>
<keyword evidence="2" id="KW-1185">Reference proteome</keyword>
<protein>
    <submittedName>
        <fullName evidence="1">Uncharacterized protein</fullName>
    </submittedName>
</protein>
<evidence type="ECO:0000313" key="1">
    <source>
        <dbReference type="EMBL" id="AKI80620.1"/>
    </source>
</evidence>
<reference evidence="1 2" key="1">
    <citation type="submission" date="2014-10" db="EMBL/GenBank/DDBJ databases">
        <title>Pan-genome analysis of Brazilian lineage A amoebal mimiviruses.</title>
        <authorList>
            <person name="Assis F.L."/>
            <person name="Abrahao J.S."/>
            <person name="Kroon E.G."/>
            <person name="Dornas F.P."/>
            <person name="Andrade K.R."/>
            <person name="Borato P.V.M."/>
            <person name="Pilotto M.R."/>
            <person name="Benamar S."/>
            <person name="LaScola B."/>
            <person name="Colson P."/>
        </authorList>
    </citation>
    <scope>NUCLEOTIDE SEQUENCE [LARGE SCALE GENOMIC DNA]</scope>
    <source>
        <strain evidence="1 2">Kroon</strain>
    </source>
</reference>
<name>A0A0G2Y480_9VIRU</name>
<proteinExistence type="predicted"/>
<evidence type="ECO:0000313" key="2">
    <source>
        <dbReference type="Proteomes" id="UP000240461"/>
    </source>
</evidence>
<dbReference type="KEGG" id="vg:80514418"/>